<dbReference type="EMBL" id="Z95117">
    <property type="protein sequence ID" value="CAB08273.1"/>
    <property type="molecule type" value="Genomic_DNA"/>
</dbReference>
<proteinExistence type="predicted"/>
<accession>O05681</accession>
<sequence length="106" mass="11797">MARYIVKIKPCTLLPVKQIMYKPIAPSNLASATSLRICRRRLHHKLGVLVVVYIAGFVDQQHRNAVVDAIGTPQSRVVERLATCPIALVNQHQGPPVSWAHQNAQQ</sequence>
<gene>
    <name evidence="1" type="primary">MLC1351.20</name>
</gene>
<reference evidence="1" key="1">
    <citation type="journal article" date="1993" name="Mol. Microbiol.">
        <title>Use of an ordered cosmid library to deduce the genomic organization of Mycobacterium leprae.</title>
        <authorList>
            <person name="Eiglmeier K."/>
            <person name="Honore N."/>
            <person name="Woods S.A."/>
            <person name="Caudron B."/>
            <person name="Cole S.T."/>
        </authorList>
    </citation>
    <scope>NUCLEOTIDE SEQUENCE</scope>
</reference>
<dbReference type="AlphaFoldDB" id="O05681"/>
<evidence type="ECO:0000313" key="1">
    <source>
        <dbReference type="EMBL" id="CAB08273.1"/>
    </source>
</evidence>
<protein>
    <submittedName>
        <fullName evidence="1">Uncharacterized protein MLC1351.20</fullName>
    </submittedName>
</protein>
<organism evidence="1">
    <name type="scientific">Mycobacterium leprae</name>
    <dbReference type="NCBI Taxonomy" id="1769"/>
    <lineage>
        <taxon>Bacteria</taxon>
        <taxon>Bacillati</taxon>
        <taxon>Actinomycetota</taxon>
        <taxon>Actinomycetes</taxon>
        <taxon>Mycobacteriales</taxon>
        <taxon>Mycobacteriaceae</taxon>
        <taxon>Mycobacterium</taxon>
    </lineage>
</organism>
<reference evidence="1" key="2">
    <citation type="submission" date="1997-05" db="EMBL/GenBank/DDBJ databases">
        <authorList>
            <person name="Murphy L."/>
            <person name="Harris D."/>
        </authorList>
    </citation>
    <scope>NUCLEOTIDE SEQUENCE</scope>
</reference>
<name>O05681_MYCLR</name>
<reference evidence="1" key="3">
    <citation type="submission" date="1997-06" db="EMBL/GenBank/DDBJ databases">
        <authorList>
            <person name="Parkhill J."/>
            <person name="Barrell B.G."/>
            <person name="Rajandream M.A."/>
        </authorList>
    </citation>
    <scope>NUCLEOTIDE SEQUENCE</scope>
</reference>